<keyword evidence="14" id="KW-0456">Lyase</keyword>
<keyword evidence="22" id="KW-1185">Reference proteome</keyword>
<feature type="compositionally biased region" description="Basic and acidic residues" evidence="17">
    <location>
        <begin position="438"/>
        <end position="448"/>
    </location>
</feature>
<feature type="domain" description="Guanylate cyclase" evidence="18">
    <location>
        <begin position="1757"/>
        <end position="1894"/>
    </location>
</feature>
<dbReference type="Pfam" id="PF23010">
    <property type="entry name" value="RA_3"/>
    <property type="match status" value="1"/>
</dbReference>
<evidence type="ECO:0000256" key="10">
    <source>
        <dbReference type="ARBA" id="ARBA00022741"/>
    </source>
</evidence>
<evidence type="ECO:0000256" key="2">
    <source>
        <dbReference type="ARBA" id="ARBA00001946"/>
    </source>
</evidence>
<dbReference type="Pfam" id="PF00211">
    <property type="entry name" value="Guanylate_cyc"/>
    <property type="match status" value="1"/>
</dbReference>
<dbReference type="Pfam" id="PF00481">
    <property type="entry name" value="PP2C"/>
    <property type="match status" value="1"/>
</dbReference>
<organism evidence="21 22">
    <name type="scientific">Heterodermia speciosa</name>
    <dbReference type="NCBI Taxonomy" id="116794"/>
    <lineage>
        <taxon>Eukaryota</taxon>
        <taxon>Fungi</taxon>
        <taxon>Dikarya</taxon>
        <taxon>Ascomycota</taxon>
        <taxon>Pezizomycotina</taxon>
        <taxon>Lecanoromycetes</taxon>
        <taxon>OSLEUM clade</taxon>
        <taxon>Lecanoromycetidae</taxon>
        <taxon>Caliciales</taxon>
        <taxon>Physciaceae</taxon>
        <taxon>Heterodermia</taxon>
    </lineage>
</organism>
<dbReference type="GO" id="GO:0005737">
    <property type="term" value="C:cytoplasm"/>
    <property type="evidence" value="ECO:0007669"/>
    <property type="project" value="TreeGrafter"/>
</dbReference>
<dbReference type="Gene3D" id="3.30.70.1230">
    <property type="entry name" value="Nucleotide cyclase"/>
    <property type="match status" value="1"/>
</dbReference>
<keyword evidence="8" id="KW-0479">Metal-binding</keyword>
<feature type="domain" description="Ras-associating" evidence="19">
    <location>
        <begin position="621"/>
        <end position="712"/>
    </location>
</feature>
<keyword evidence="12" id="KW-0460">Magnesium</keyword>
<dbReference type="InterPro" id="IPR050216">
    <property type="entry name" value="LRR_domain-containing"/>
</dbReference>
<evidence type="ECO:0000256" key="3">
    <source>
        <dbReference type="ARBA" id="ARBA00003896"/>
    </source>
</evidence>
<dbReference type="SUPFAM" id="SSF55073">
    <property type="entry name" value="Nucleotide cyclase"/>
    <property type="match status" value="1"/>
</dbReference>
<dbReference type="FunFam" id="3.80.10.10:FF:000305">
    <property type="entry name" value="Adenylate cyclase AcyA"/>
    <property type="match status" value="1"/>
</dbReference>
<accession>A0A8H3EN58</accession>
<dbReference type="EMBL" id="CAJPDS010000005">
    <property type="protein sequence ID" value="CAF9907127.1"/>
    <property type="molecule type" value="Genomic_DNA"/>
</dbReference>
<feature type="compositionally biased region" description="Polar residues" evidence="17">
    <location>
        <begin position="1"/>
        <end position="15"/>
    </location>
</feature>
<dbReference type="GO" id="GO:0000287">
    <property type="term" value="F:magnesium ion binding"/>
    <property type="evidence" value="ECO:0007669"/>
    <property type="project" value="InterPro"/>
</dbReference>
<keyword evidence="10" id="KW-0547">Nucleotide-binding</keyword>
<feature type="region of interest" description="Disordered" evidence="17">
    <location>
        <begin position="295"/>
        <end position="408"/>
    </location>
</feature>
<feature type="compositionally biased region" description="Polar residues" evidence="17">
    <location>
        <begin position="378"/>
        <end position="398"/>
    </location>
</feature>
<dbReference type="GO" id="GO:0004016">
    <property type="term" value="F:adenylate cyclase activity"/>
    <property type="evidence" value="ECO:0007669"/>
    <property type="project" value="UniProtKB-EC"/>
</dbReference>
<dbReference type="GO" id="GO:0006171">
    <property type="term" value="P:cAMP biosynthetic process"/>
    <property type="evidence" value="ECO:0007669"/>
    <property type="project" value="UniProtKB-KW"/>
</dbReference>
<feature type="domain" description="PPM-type phosphatase" evidence="20">
    <location>
        <begin position="1411"/>
        <end position="1693"/>
    </location>
</feature>
<evidence type="ECO:0000259" key="20">
    <source>
        <dbReference type="PROSITE" id="PS51746"/>
    </source>
</evidence>
<dbReference type="GO" id="GO:0005524">
    <property type="term" value="F:ATP binding"/>
    <property type="evidence" value="ECO:0007669"/>
    <property type="project" value="UniProtKB-KW"/>
</dbReference>
<feature type="region of interest" description="Disordered" evidence="17">
    <location>
        <begin position="1702"/>
        <end position="1750"/>
    </location>
</feature>
<protein>
    <recommendedName>
        <fullName evidence="6">Adenylate cyclase</fullName>
        <ecNumber evidence="5">4.6.1.1</ecNumber>
    </recommendedName>
    <alternativeName>
        <fullName evidence="15">ATP pyrophosphate-lyase</fullName>
    </alternativeName>
    <alternativeName>
        <fullName evidence="16">Adenylyl cyclase</fullName>
    </alternativeName>
</protein>
<dbReference type="Pfam" id="PF23598">
    <property type="entry name" value="LRR_14"/>
    <property type="match status" value="1"/>
</dbReference>
<feature type="compositionally biased region" description="Basic and acidic residues" evidence="17">
    <location>
        <begin position="512"/>
        <end position="523"/>
    </location>
</feature>
<feature type="region of interest" description="Disordered" evidence="17">
    <location>
        <begin position="438"/>
        <end position="523"/>
    </location>
</feature>
<dbReference type="CDD" id="cd17214">
    <property type="entry name" value="RA_CYR1_like"/>
    <property type="match status" value="1"/>
</dbReference>
<comment type="function">
    <text evidence="3">Plays essential roles in regulation of cellular metabolism by catalyzing the synthesis of a second messenger, cAMP.</text>
</comment>
<gene>
    <name evidence="21" type="primary">CYR1</name>
    <name evidence="21" type="ORF">HETSPECPRED_007046</name>
</gene>
<feature type="compositionally biased region" description="Low complexity" evidence="17">
    <location>
        <begin position="174"/>
        <end position="193"/>
    </location>
</feature>
<name>A0A8H3EN58_9LECA</name>
<dbReference type="Gene3D" id="3.80.10.10">
    <property type="entry name" value="Ribonuclease Inhibitor"/>
    <property type="match status" value="3"/>
</dbReference>
<dbReference type="FunFam" id="3.80.10.10:FF:000408">
    <property type="entry name" value="Adenylate cyclase"/>
    <property type="match status" value="1"/>
</dbReference>
<reference evidence="21" key="1">
    <citation type="submission" date="2021-03" db="EMBL/GenBank/DDBJ databases">
        <authorList>
            <person name="Tagirdzhanova G."/>
        </authorList>
    </citation>
    <scope>NUCLEOTIDE SEQUENCE</scope>
</reference>
<feature type="compositionally biased region" description="Low complexity" evidence="17">
    <location>
        <begin position="249"/>
        <end position="264"/>
    </location>
</feature>
<comment type="cofactor">
    <cofactor evidence="2">
        <name>Mg(2+)</name>
        <dbReference type="ChEBI" id="CHEBI:18420"/>
    </cofactor>
</comment>
<dbReference type="Pfam" id="PF08509">
    <property type="entry name" value="Ad_cyc_g-alpha"/>
    <property type="match status" value="1"/>
</dbReference>
<dbReference type="SMART" id="SM00044">
    <property type="entry name" value="CYCc"/>
    <property type="match status" value="1"/>
</dbReference>
<comment type="caution">
    <text evidence="21">The sequence shown here is derived from an EMBL/GenBank/DDBJ whole genome shotgun (WGS) entry which is preliminary data.</text>
</comment>
<feature type="compositionally biased region" description="Polar residues" evidence="17">
    <location>
        <begin position="231"/>
        <end position="246"/>
    </location>
</feature>
<dbReference type="InterPro" id="IPR036457">
    <property type="entry name" value="PPM-type-like_dom_sf"/>
</dbReference>
<evidence type="ECO:0000256" key="17">
    <source>
        <dbReference type="SAM" id="MobiDB-lite"/>
    </source>
</evidence>
<dbReference type="SUPFAM" id="SSF81606">
    <property type="entry name" value="PP2C-like"/>
    <property type="match status" value="1"/>
</dbReference>
<evidence type="ECO:0000256" key="7">
    <source>
        <dbReference type="ARBA" id="ARBA00022614"/>
    </source>
</evidence>
<dbReference type="PROSITE" id="PS51746">
    <property type="entry name" value="PPM_2"/>
    <property type="match status" value="1"/>
</dbReference>
<evidence type="ECO:0000259" key="19">
    <source>
        <dbReference type="PROSITE" id="PS50200"/>
    </source>
</evidence>
<proteinExistence type="inferred from homology"/>
<feature type="compositionally biased region" description="Polar residues" evidence="17">
    <location>
        <begin position="1153"/>
        <end position="1166"/>
    </location>
</feature>
<dbReference type="PROSITE" id="PS50200">
    <property type="entry name" value="RA"/>
    <property type="match status" value="1"/>
</dbReference>
<dbReference type="InterPro" id="IPR000159">
    <property type="entry name" value="RA_dom"/>
</dbReference>
<evidence type="ECO:0000256" key="11">
    <source>
        <dbReference type="ARBA" id="ARBA00022840"/>
    </source>
</evidence>
<feature type="compositionally biased region" description="Polar residues" evidence="17">
    <location>
        <begin position="1104"/>
        <end position="1113"/>
    </location>
</feature>
<dbReference type="InterPro" id="IPR032675">
    <property type="entry name" value="LRR_dom_sf"/>
</dbReference>
<evidence type="ECO:0000259" key="18">
    <source>
        <dbReference type="PROSITE" id="PS50125"/>
    </source>
</evidence>
<dbReference type="CDD" id="cd07302">
    <property type="entry name" value="CHD"/>
    <property type="match status" value="1"/>
</dbReference>
<evidence type="ECO:0000256" key="14">
    <source>
        <dbReference type="ARBA" id="ARBA00023239"/>
    </source>
</evidence>
<dbReference type="Proteomes" id="UP000664521">
    <property type="component" value="Unassembled WGS sequence"/>
</dbReference>
<evidence type="ECO:0000256" key="6">
    <source>
        <dbReference type="ARBA" id="ARBA00021420"/>
    </source>
</evidence>
<evidence type="ECO:0000313" key="21">
    <source>
        <dbReference type="EMBL" id="CAF9907127.1"/>
    </source>
</evidence>
<evidence type="ECO:0000256" key="13">
    <source>
        <dbReference type="ARBA" id="ARBA00022998"/>
    </source>
</evidence>
<comment type="similarity">
    <text evidence="4">Belongs to the adenylyl cyclase class-3 family.</text>
</comment>
<evidence type="ECO:0000256" key="9">
    <source>
        <dbReference type="ARBA" id="ARBA00022737"/>
    </source>
</evidence>
<dbReference type="GO" id="GO:0004812">
    <property type="term" value="F:aminoacyl-tRNA ligase activity"/>
    <property type="evidence" value="ECO:0007669"/>
    <property type="project" value="UniProtKB-KW"/>
</dbReference>
<dbReference type="Pfam" id="PF13855">
    <property type="entry name" value="LRR_8"/>
    <property type="match status" value="1"/>
</dbReference>
<feature type="compositionally biased region" description="Basic and acidic residues" evidence="17">
    <location>
        <begin position="1131"/>
        <end position="1140"/>
    </location>
</feature>
<dbReference type="FunFam" id="3.80.10.10:FF:000220">
    <property type="entry name" value="Adenylate cyclase AcyA"/>
    <property type="match status" value="1"/>
</dbReference>
<dbReference type="InterPro" id="IPR055071">
    <property type="entry name" value="RA_PHLPP-like"/>
</dbReference>
<dbReference type="PANTHER" id="PTHR48051">
    <property type="match status" value="1"/>
</dbReference>
<dbReference type="SMART" id="SM00332">
    <property type="entry name" value="PP2Cc"/>
    <property type="match status" value="1"/>
</dbReference>
<evidence type="ECO:0000256" key="16">
    <source>
        <dbReference type="ARBA" id="ARBA00032637"/>
    </source>
</evidence>
<feature type="compositionally biased region" description="Basic and acidic residues" evidence="17">
    <location>
        <begin position="324"/>
        <end position="333"/>
    </location>
</feature>
<keyword evidence="9" id="KW-0677">Repeat</keyword>
<feature type="compositionally biased region" description="Basic and acidic residues" evidence="17">
    <location>
        <begin position="1731"/>
        <end position="1750"/>
    </location>
</feature>
<dbReference type="PRINTS" id="PR00019">
    <property type="entry name" value="LEURICHRPT"/>
</dbReference>
<evidence type="ECO:0000256" key="8">
    <source>
        <dbReference type="ARBA" id="ARBA00022723"/>
    </source>
</evidence>
<dbReference type="CDD" id="cd00143">
    <property type="entry name" value="PP2Cc"/>
    <property type="match status" value="1"/>
</dbReference>
<feature type="region of interest" description="Disordered" evidence="17">
    <location>
        <begin position="1"/>
        <end position="267"/>
    </location>
</feature>
<evidence type="ECO:0000256" key="1">
    <source>
        <dbReference type="ARBA" id="ARBA00001593"/>
    </source>
</evidence>
<dbReference type="InterPro" id="IPR001932">
    <property type="entry name" value="PPM-type_phosphatase-like_dom"/>
</dbReference>
<dbReference type="FunFam" id="3.60.40.10:FF:000055">
    <property type="entry name" value="Adenylate cyclase AcyA"/>
    <property type="match status" value="1"/>
</dbReference>
<dbReference type="PROSITE" id="PS51450">
    <property type="entry name" value="LRR"/>
    <property type="match status" value="5"/>
</dbReference>
<feature type="compositionally biased region" description="Basic residues" evidence="17">
    <location>
        <begin position="306"/>
        <end position="323"/>
    </location>
</feature>
<dbReference type="SMART" id="SM00369">
    <property type="entry name" value="LRR_TYP"/>
    <property type="match status" value="11"/>
</dbReference>
<dbReference type="PANTHER" id="PTHR48051:SF1">
    <property type="entry name" value="RAS SUPPRESSOR PROTEIN 1"/>
    <property type="match status" value="1"/>
</dbReference>
<keyword evidence="13" id="KW-0115">cAMP biosynthesis</keyword>
<feature type="compositionally biased region" description="Polar residues" evidence="17">
    <location>
        <begin position="461"/>
        <end position="470"/>
    </location>
</feature>
<dbReference type="GO" id="GO:0035556">
    <property type="term" value="P:intracellular signal transduction"/>
    <property type="evidence" value="ECO:0007669"/>
    <property type="project" value="InterPro"/>
</dbReference>
<dbReference type="OrthoDB" id="2021138at2759"/>
<dbReference type="EC" id="4.6.1.1" evidence="5"/>
<evidence type="ECO:0000256" key="12">
    <source>
        <dbReference type="ARBA" id="ARBA00022842"/>
    </source>
</evidence>
<evidence type="ECO:0000313" key="22">
    <source>
        <dbReference type="Proteomes" id="UP000664521"/>
    </source>
</evidence>
<dbReference type="InterPro" id="IPR003591">
    <property type="entry name" value="Leu-rich_rpt_typical-subtyp"/>
</dbReference>
<dbReference type="InterPro" id="IPR029787">
    <property type="entry name" value="Nucleotide_cyclase"/>
</dbReference>
<dbReference type="PROSITE" id="PS50125">
    <property type="entry name" value="GUANYLATE_CYCLASE_2"/>
    <property type="match status" value="1"/>
</dbReference>
<evidence type="ECO:0000256" key="4">
    <source>
        <dbReference type="ARBA" id="ARBA00005381"/>
    </source>
</evidence>
<dbReference type="Gene3D" id="3.60.40.10">
    <property type="entry name" value="PPM-type phosphatase domain"/>
    <property type="match status" value="1"/>
</dbReference>
<dbReference type="InterPro" id="IPR013716">
    <property type="entry name" value="Adenylate_cyclase_G-a-bd"/>
</dbReference>
<dbReference type="InterPro" id="IPR001054">
    <property type="entry name" value="A/G_cyclase"/>
</dbReference>
<feature type="compositionally biased region" description="Polar residues" evidence="17">
    <location>
        <begin position="146"/>
        <end position="159"/>
    </location>
</feature>
<feature type="compositionally biased region" description="Polar residues" evidence="17">
    <location>
        <begin position="351"/>
        <end position="361"/>
    </location>
</feature>
<comment type="catalytic activity">
    <reaction evidence="1">
        <text>ATP = 3',5'-cyclic AMP + diphosphate</text>
        <dbReference type="Rhea" id="RHEA:15389"/>
        <dbReference type="ChEBI" id="CHEBI:30616"/>
        <dbReference type="ChEBI" id="CHEBI:33019"/>
        <dbReference type="ChEBI" id="CHEBI:58165"/>
        <dbReference type="EC" id="4.6.1.1"/>
    </reaction>
</comment>
<evidence type="ECO:0000256" key="5">
    <source>
        <dbReference type="ARBA" id="ARBA00012201"/>
    </source>
</evidence>
<sequence>MTKGNSATKHVSTTGHKVARRLHDKVMGASEPSSRKAHPQLRTGEKDLFPIPHQALPDLPSGGTFFSDSPDDSPQDPLMSGTIHDISRDAAALDPSRTQLPSFSHRPPSDQAANRDIAPWANEAPGSSGDLQSGGLFENNGRHQRPSSFRPDTSRSGASDSPDPMFCGDERRPSMVSATSVSSQNSNSRTNNVRGAQHKKLAGIFATEGRESSRSSDTSIATTSKRDHSESSYTGRNNSVYTQNSMDGPPTSASSSRPRTPPSSDVTPWLFQDFKEIQQFGDAPVRGAPAGLDRERYAESDTSTSNHHHHHHKLHFPGHRHTRSREEPPKPPSKDSNNGYPIRPSKHRQDSSASLRTNLKDSISAPIISRSTMPVRGSSPTPSINSGTSRNESITGQRSPADGHSGKRTIFDKFRRHKGERGPNDSLSHLLGSTRSLHDSLTEPRYDSSEYSPQKVVRNGSIATFDSGSTAKPGDATDLDSPSSKKETNPSRILHSHGKFPRPKRNFSYESQRSKDADRARKDSVAKESLLFLDTNLDDMEGIVNPVASTGSASYGGIFVGEKAIDEEPRKASQDAALSNDPGAWDAPDSWAVKKEGEEIMGRLREIDETGTPQKVEDDGTPHCVRVFRIDSTFATLSTGVNTTVSEILQMLGKKSFLQDDLDNYQIIMRKHDLQRQLAPGERPVAIQKRLLEQAGYTSKDRIEEIGREDNSYLCRFTFVPTKLSGYYSLEKDPTHGKMQKFSSVDLSGRSLVTIPITLYQKATEIISLNLSRNLALDVPKDFIQGCANLREIKFVSNEAWQLPPSFSLATRLTVLDLSNNRLEQLEHAELDKLQSLTSIKLSNNKLKHLPAYFGNYRALRSLNISSNYFETFPNFLCGLTSLVDLDISFNTIKSLPNIGQLTALERFWATNNLLSDSFTEDFKNLKNLREIDIRFNGLSNIDVLCALPGLEQLMVGHNAISQFKGNFNKIRILYLDHNPVTVFDLKTTAPGLASLNIASAKLSELEDSIFERMPNLTKLNLDKNHFAGLSSNICKLTKLEYLSITQNPLNSLPASIGKLERLHFLDVRECNLKKLPIELWNCFKLDTLNVSSNVLESFPKLTAPQQEKSANETAAARGNSAATSPSGDDELGKLEDFGHRRPSQPAGGLLSVGTSPGGSTRNGSIVSIYGPGGRKASVISRTPTDGSLCAASPDRKEPNKPPQKLLKTFAGSLKHLYMADNRLTDDVFDDITMLPELRVLNLSYNEIYDIPQGSLCRWQHLNELYLSGNELTSLPSEDLEDIKSLKVLHINGNKFQGLPAELGKLHKLAILDVGSNSLRYNVSNWPYDWNWNWNRNLKYLNFSGNKRLEIKPSRAFAASGGQQVDLTSFSILHNLRILGLMDVTLTTPAVPEQNEDRRIRTSGSLAGSMAYGMADSLGKHEHLSTIDMVVPKFRGHDTETLLGMFDGQASSTGGSKLAQYLHDNFQTHFSEELDKVKKDKETGGKDNPMDALRRSFLALNKDLATAASQTFDEKEHRIPQTAHRGSITAQQLTIDDLNSGGVATVAFLDNMELYLANVGDAQAYLFQSDGMSRSLTRKHNPERERSRIREAGGYVSRHGKLNDVLEVSRAFGYIQMMPAVMAAPDLTQITLKENDEMILIASRELWEYLTVEFVVDVARSERGDLMRAAQKLRDLAMAFGATGKIMVMMIGVSDLKKRERSRYRGQSLSMGPTRDQDEQQLPTKGRGPKRRETDRPDDSTLQRLDREIDPPTGDLAMIFTDIKNSTALWEAYPVAMRSAIKTHNMVMRRQLRLIGGYEVKTEGDAFMVCFPTATSALLWCFSVQAALLEAPWPAEILSSVHCAEVQDSEENTIFRGLSVRMGMHWGNPVCEMDPVTRRMDYFGPMVNRASRVSGAADGGQIYVSSDFIGEIQRTLETYADSDRSGSTGSDEANEDPLGAAIRRELRSLSSQGFEVKDLGQSRLKGLENPEYLFMMYPHSLAGRLGYKQQLADAEAATASNQPGSMSKDSQLTFDTQNVWDLWSVSLRLEMLCSALECPGSTALRPPETSLLERIKNRGGEQTDRFLVNFVEHQVSRIEVSPGKSHLVTKSSIADLLSNQTCISTLAMRNMIRPFDAARSLLEQACPMDEILRELSAQLAEFKELKENRGPIVGGRVVAPT</sequence>
<dbReference type="SMART" id="SM00364">
    <property type="entry name" value="LRR_BAC"/>
    <property type="match status" value="9"/>
</dbReference>
<feature type="region of interest" description="Disordered" evidence="17">
    <location>
        <begin position="1104"/>
        <end position="1204"/>
    </location>
</feature>
<dbReference type="SUPFAM" id="SSF52058">
    <property type="entry name" value="L domain-like"/>
    <property type="match status" value="2"/>
</dbReference>
<evidence type="ECO:0000256" key="15">
    <source>
        <dbReference type="ARBA" id="ARBA00032597"/>
    </source>
</evidence>
<feature type="region of interest" description="Disordered" evidence="17">
    <location>
        <begin position="568"/>
        <end position="589"/>
    </location>
</feature>
<dbReference type="SMART" id="SM00314">
    <property type="entry name" value="RA"/>
    <property type="match status" value="1"/>
</dbReference>
<dbReference type="SMART" id="SM00365">
    <property type="entry name" value="LRR_SD22"/>
    <property type="match status" value="6"/>
</dbReference>
<feature type="compositionally biased region" description="Basic residues" evidence="17">
    <location>
        <begin position="494"/>
        <end position="505"/>
    </location>
</feature>
<keyword evidence="7" id="KW-0433">Leucine-rich repeat</keyword>
<dbReference type="InterPro" id="IPR055414">
    <property type="entry name" value="LRR_R13L4/SHOC2-like"/>
</dbReference>
<keyword evidence="11" id="KW-0067">ATP-binding</keyword>
<dbReference type="InterPro" id="IPR001611">
    <property type="entry name" value="Leu-rich_rpt"/>
</dbReference>